<organism evidence="2 3">
    <name type="scientific">Halomonas campaniensis</name>
    <dbReference type="NCBI Taxonomy" id="213554"/>
    <lineage>
        <taxon>Bacteria</taxon>
        <taxon>Pseudomonadati</taxon>
        <taxon>Pseudomonadota</taxon>
        <taxon>Gammaproteobacteria</taxon>
        <taxon>Oceanospirillales</taxon>
        <taxon>Halomonadaceae</taxon>
        <taxon>Halomonas</taxon>
    </lineage>
</organism>
<keyword evidence="3" id="KW-1185">Reference proteome</keyword>
<accession>A0A7W5PD84</accession>
<gene>
    <name evidence="2" type="ORF">BDK63_003655</name>
</gene>
<name>A0A7W5PD84_9GAMM</name>
<sequence length="215" mass="24418">MSPRVDPATTLPSPKPRRHDPLSRMIAEALDHQLLCCAEADESFTTYEIRDQLLKRPEFEDIDPNLLRFRVRDRLKTLEKHGLIEAVGVRGKNRRLFRMQLDAPVESSEPTTPPSSSATSQTASSTEPTRPLLEHLEQERHYLQTAMRSAISEAEHYQHLITSFPDERSQIAPLLEVAIEHSGRLQGQWDANLKIRQRLAHRGECGASIAQEGRS</sequence>
<evidence type="ECO:0000313" key="2">
    <source>
        <dbReference type="EMBL" id="MBB3332751.1"/>
    </source>
</evidence>
<reference evidence="2 3" key="1">
    <citation type="submission" date="2020-08" db="EMBL/GenBank/DDBJ databases">
        <title>Genomic Encyclopedia of Archaeal and Bacterial Type Strains, Phase II (KMG-II): from individual species to whole genera.</title>
        <authorList>
            <person name="Goeker M."/>
        </authorList>
    </citation>
    <scope>NUCLEOTIDE SEQUENCE [LARGE SCALE GENOMIC DNA]</scope>
    <source>
        <strain evidence="2 3">5AG</strain>
    </source>
</reference>
<evidence type="ECO:0000256" key="1">
    <source>
        <dbReference type="SAM" id="MobiDB-lite"/>
    </source>
</evidence>
<dbReference type="EMBL" id="JACHZF010000060">
    <property type="protein sequence ID" value="MBB3332751.1"/>
    <property type="molecule type" value="Genomic_DNA"/>
</dbReference>
<comment type="caution">
    <text evidence="2">The sequence shown here is derived from an EMBL/GenBank/DDBJ whole genome shotgun (WGS) entry which is preliminary data.</text>
</comment>
<feature type="compositionally biased region" description="Low complexity" evidence="1">
    <location>
        <begin position="103"/>
        <end position="129"/>
    </location>
</feature>
<dbReference type="AlphaFoldDB" id="A0A7W5PD84"/>
<feature type="region of interest" description="Disordered" evidence="1">
    <location>
        <begin position="1"/>
        <end position="20"/>
    </location>
</feature>
<proteinExistence type="predicted"/>
<dbReference type="RefSeq" id="WP_183334535.1">
    <property type="nucleotide sequence ID" value="NZ_JACHZF010000060.1"/>
</dbReference>
<dbReference type="Proteomes" id="UP000553442">
    <property type="component" value="Unassembled WGS sequence"/>
</dbReference>
<evidence type="ECO:0000313" key="3">
    <source>
        <dbReference type="Proteomes" id="UP000553442"/>
    </source>
</evidence>
<protein>
    <submittedName>
        <fullName evidence="2">Uncharacterized protein</fullName>
    </submittedName>
</protein>
<feature type="region of interest" description="Disordered" evidence="1">
    <location>
        <begin position="103"/>
        <end position="132"/>
    </location>
</feature>